<keyword evidence="3 6" id="KW-0862">Zinc</keyword>
<dbReference type="GO" id="GO:0008743">
    <property type="term" value="F:L-threonine 3-dehydrogenase activity"/>
    <property type="evidence" value="ECO:0007669"/>
    <property type="project" value="UniProtKB-EC"/>
</dbReference>
<feature type="site" description="Important for catalytic activity for the proton relay mechanism but does not participate directly in the coordination of zinc atom" evidence="6">
    <location>
        <position position="157"/>
    </location>
</feature>
<keyword evidence="1 6" id="KW-0963">Cytoplasm</keyword>
<dbReference type="Pfam" id="PF00107">
    <property type="entry name" value="ADH_zinc_N"/>
    <property type="match status" value="1"/>
</dbReference>
<dbReference type="PROSITE" id="PS00059">
    <property type="entry name" value="ADH_ZINC"/>
    <property type="match status" value="1"/>
</dbReference>
<dbReference type="InterPro" id="IPR011032">
    <property type="entry name" value="GroES-like_sf"/>
</dbReference>
<dbReference type="Proteomes" id="UP001523565">
    <property type="component" value="Unassembled WGS sequence"/>
</dbReference>
<evidence type="ECO:0000256" key="1">
    <source>
        <dbReference type="ARBA" id="ARBA00022490"/>
    </source>
</evidence>
<feature type="active site" description="Charge relay system" evidence="6">
    <location>
        <position position="49"/>
    </location>
</feature>
<comment type="caution">
    <text evidence="10">The sequence shown here is derived from an EMBL/GenBank/DDBJ whole genome shotgun (WGS) entry which is preliminary data.</text>
</comment>
<feature type="binding site" evidence="6">
    <location>
        <begin position="295"/>
        <end position="296"/>
    </location>
    <ligand>
        <name>NAD(+)</name>
        <dbReference type="ChEBI" id="CHEBI:57540"/>
    </ligand>
</feature>
<feature type="binding site" evidence="6">
    <location>
        <position position="105"/>
    </location>
    <ligand>
        <name>Zn(2+)</name>
        <dbReference type="ChEBI" id="CHEBI:29105"/>
        <label>2</label>
    </ligand>
</feature>
<evidence type="ECO:0000256" key="7">
    <source>
        <dbReference type="NCBIfam" id="TIGR00692"/>
    </source>
</evidence>
<evidence type="ECO:0000313" key="11">
    <source>
        <dbReference type="Proteomes" id="UP001523565"/>
    </source>
</evidence>
<reference evidence="10 11" key="1">
    <citation type="journal article" date="2022" name="Genome Biol. Evol.">
        <title>Host diet, physiology and behaviors set the stage for Lachnospiraceae cladogenesis.</title>
        <authorList>
            <person name="Vera-Ponce De Leon A."/>
            <person name="Schneider M."/>
            <person name="Jahnes B.C."/>
            <person name="Sadowski V."/>
            <person name="Camuy-Velez L.A."/>
            <person name="Duan J."/>
            <person name="Sabree Z.L."/>
        </authorList>
    </citation>
    <scope>NUCLEOTIDE SEQUENCE [LARGE SCALE GENOMIC DNA]</scope>
    <source>
        <strain evidence="10 11">PAL227</strain>
    </source>
</reference>
<feature type="active site" description="Charge relay system" evidence="6">
    <location>
        <position position="52"/>
    </location>
</feature>
<keyword evidence="5 6" id="KW-0520">NAD</keyword>
<evidence type="ECO:0000313" key="10">
    <source>
        <dbReference type="EMBL" id="MCP1109995.1"/>
    </source>
</evidence>
<dbReference type="EMBL" id="JAMZFV010000008">
    <property type="protein sequence ID" value="MCP1109995.1"/>
    <property type="molecule type" value="Genomic_DNA"/>
</dbReference>
<dbReference type="InterPro" id="IPR004627">
    <property type="entry name" value="L-Threonine_3-DHase"/>
</dbReference>
<feature type="binding site" evidence="6">
    <location>
        <position position="209"/>
    </location>
    <ligand>
        <name>NAD(+)</name>
        <dbReference type="ChEBI" id="CHEBI:57540"/>
    </ligand>
</feature>
<feature type="domain" description="Alcohol dehydrogenase-like C-terminal" evidence="8">
    <location>
        <begin position="183"/>
        <end position="311"/>
    </location>
</feature>
<feature type="binding site" evidence="6">
    <location>
        <position position="102"/>
    </location>
    <ligand>
        <name>Zn(2+)</name>
        <dbReference type="ChEBI" id="CHEBI:29105"/>
        <label>2</label>
    </ligand>
</feature>
<dbReference type="InterPro" id="IPR013149">
    <property type="entry name" value="ADH-like_C"/>
</dbReference>
<gene>
    <name evidence="6 10" type="primary">tdh</name>
    <name evidence="10" type="ORF">NK118_07005</name>
</gene>
<feature type="binding site" evidence="6">
    <location>
        <position position="108"/>
    </location>
    <ligand>
        <name>Zn(2+)</name>
        <dbReference type="ChEBI" id="CHEBI:29105"/>
        <label>2</label>
    </ligand>
</feature>
<evidence type="ECO:0000259" key="8">
    <source>
        <dbReference type="Pfam" id="PF00107"/>
    </source>
</evidence>
<evidence type="ECO:0000256" key="4">
    <source>
        <dbReference type="ARBA" id="ARBA00023002"/>
    </source>
</evidence>
<feature type="binding site" evidence="6">
    <location>
        <position position="72"/>
    </location>
    <ligand>
        <name>Zn(2+)</name>
        <dbReference type="ChEBI" id="CHEBI:29105"/>
        <label>1</label>
        <note>catalytic</note>
    </ligand>
</feature>
<feature type="binding site" evidence="6">
    <location>
        <position position="47"/>
    </location>
    <ligand>
        <name>Zn(2+)</name>
        <dbReference type="ChEBI" id="CHEBI:29105"/>
        <label>1</label>
        <note>catalytic</note>
    </ligand>
</feature>
<dbReference type="HAMAP" id="MF_00627">
    <property type="entry name" value="Thr_dehydrog"/>
    <property type="match status" value="1"/>
</dbReference>
<comment type="catalytic activity">
    <reaction evidence="6">
        <text>L-threonine + NAD(+) = (2S)-2-amino-3-oxobutanoate + NADH + H(+)</text>
        <dbReference type="Rhea" id="RHEA:13161"/>
        <dbReference type="ChEBI" id="CHEBI:15378"/>
        <dbReference type="ChEBI" id="CHEBI:57540"/>
        <dbReference type="ChEBI" id="CHEBI:57926"/>
        <dbReference type="ChEBI" id="CHEBI:57945"/>
        <dbReference type="ChEBI" id="CHEBI:78948"/>
        <dbReference type="EC" id="1.1.1.103"/>
    </reaction>
</comment>
<dbReference type="InterPro" id="IPR013154">
    <property type="entry name" value="ADH-like_N"/>
</dbReference>
<comment type="cofactor">
    <cofactor evidence="6">
        <name>Zn(2+)</name>
        <dbReference type="ChEBI" id="CHEBI:29105"/>
    </cofactor>
    <text evidence="6">Binds 2 Zn(2+) ions per subunit.</text>
</comment>
<feature type="binding site" evidence="6">
    <location>
        <position position="204"/>
    </location>
    <ligand>
        <name>NAD(+)</name>
        <dbReference type="ChEBI" id="CHEBI:57540"/>
    </ligand>
</feature>
<keyword evidence="2 6" id="KW-0479">Metal-binding</keyword>
<dbReference type="PANTHER" id="PTHR43401">
    <property type="entry name" value="L-THREONINE 3-DEHYDROGENASE"/>
    <property type="match status" value="1"/>
</dbReference>
<dbReference type="NCBIfam" id="NF003808">
    <property type="entry name" value="PRK05396.1"/>
    <property type="match status" value="1"/>
</dbReference>
<dbReference type="NCBIfam" id="TIGR00692">
    <property type="entry name" value="tdh"/>
    <property type="match status" value="1"/>
</dbReference>
<evidence type="ECO:0000256" key="2">
    <source>
        <dbReference type="ARBA" id="ARBA00022723"/>
    </source>
</evidence>
<comment type="subcellular location">
    <subcellularLocation>
        <location evidence="6">Cytoplasm</location>
    </subcellularLocation>
</comment>
<comment type="subunit">
    <text evidence="6">Homotetramer.</text>
</comment>
<dbReference type="Gene3D" id="3.40.50.720">
    <property type="entry name" value="NAD(P)-binding Rossmann-like Domain"/>
    <property type="match status" value="1"/>
</dbReference>
<dbReference type="InterPro" id="IPR050129">
    <property type="entry name" value="Zn_alcohol_dh"/>
</dbReference>
<dbReference type="Pfam" id="PF08240">
    <property type="entry name" value="ADH_N"/>
    <property type="match status" value="1"/>
</dbReference>
<sequence length="357" mass="39166">MMEKAKDGMMLALVKEKPEEGLWLKEVPIPSVGPNDVKIKIHKTAICGTDVHIYQWNQWAKDTIPIGLTAGHEYVGEVVETGEAVQGFKVGDLVSGEGHITCGKCRNCLEGHKENCRDAKGVGVNRNGAFAEYLVIPQSNVWPCTSRIPEELYAIFDPFGNATHATLYYDLIGEDVLITGAGPIGIMAAAIAKFGGARHIVVTDMNEYRLDLARKLGATRTVNLKEESLRDVMNEIGMREGFDVGLEMSGAPAGLSDMIRNMKNGGHISLLGLQPKESKVDLEKVIFSGLVLRGIYGRKVWDTWYKMSTMIQAGLDISGIITHRFDIQDYEKGFAAMISGNSGKVILDWTKIHEGGR</sequence>
<feature type="binding site" evidence="6">
    <location>
        <begin position="271"/>
        <end position="273"/>
    </location>
    <ligand>
        <name>NAD(+)</name>
        <dbReference type="ChEBI" id="CHEBI:57540"/>
    </ligand>
</feature>
<comment type="function">
    <text evidence="6">Catalyzes the NAD(+)-dependent oxidation of L-threonine to 2-amino-3-ketobutyrate.</text>
</comment>
<dbReference type="SUPFAM" id="SSF50129">
    <property type="entry name" value="GroES-like"/>
    <property type="match status" value="1"/>
</dbReference>
<comment type="similarity">
    <text evidence="6">Belongs to the zinc-containing alcohol dehydrogenase family.</text>
</comment>
<comment type="pathway">
    <text evidence="6">Amino-acid degradation; L-threonine degradation via oxydo-reductase pathway; glycine from L-threonine: step 1/2.</text>
</comment>
<feature type="binding site" evidence="6">
    <location>
        <position position="73"/>
    </location>
    <ligand>
        <name>Zn(2+)</name>
        <dbReference type="ChEBI" id="CHEBI:29105"/>
        <label>1</label>
        <note>catalytic</note>
    </ligand>
</feature>
<dbReference type="EC" id="1.1.1.103" evidence="6 7"/>
<accession>A0ABT1EH11</accession>
<feature type="binding site" evidence="6">
    <location>
        <position position="184"/>
    </location>
    <ligand>
        <name>NAD(+)</name>
        <dbReference type="ChEBI" id="CHEBI:57540"/>
    </ligand>
</feature>
<name>A0ABT1EH11_9FIRM</name>
<proteinExistence type="inferred from homology"/>
<evidence type="ECO:0000256" key="5">
    <source>
        <dbReference type="ARBA" id="ARBA00023027"/>
    </source>
</evidence>
<dbReference type="RefSeq" id="WP_262068876.1">
    <property type="nucleotide sequence ID" value="NZ_JAMXOC010000008.1"/>
</dbReference>
<protein>
    <recommendedName>
        <fullName evidence="6 7">L-threonine 3-dehydrogenase</fullName>
        <shortName evidence="6">TDH</shortName>
        <ecNumber evidence="6 7">1.1.1.103</ecNumber>
    </recommendedName>
</protein>
<organism evidence="10 11">
    <name type="scientific">Ohessyouella blattaphilus</name>
    <dbReference type="NCBI Taxonomy" id="2949333"/>
    <lineage>
        <taxon>Bacteria</taxon>
        <taxon>Bacillati</taxon>
        <taxon>Bacillota</taxon>
        <taxon>Clostridia</taxon>
        <taxon>Lachnospirales</taxon>
        <taxon>Lachnospiraceae</taxon>
        <taxon>Ohessyouella</taxon>
    </lineage>
</organism>
<dbReference type="Gene3D" id="3.90.180.10">
    <property type="entry name" value="Medium-chain alcohol dehydrogenases, catalytic domain"/>
    <property type="match status" value="1"/>
</dbReference>
<feature type="domain" description="Alcohol dehydrogenase-like N-terminal" evidence="9">
    <location>
        <begin position="33"/>
        <end position="144"/>
    </location>
</feature>
<feature type="binding site" evidence="6">
    <location>
        <position position="116"/>
    </location>
    <ligand>
        <name>Zn(2+)</name>
        <dbReference type="ChEBI" id="CHEBI:29105"/>
        <label>2</label>
    </ligand>
</feature>
<dbReference type="InterPro" id="IPR002328">
    <property type="entry name" value="ADH_Zn_CS"/>
</dbReference>
<evidence type="ECO:0000259" key="9">
    <source>
        <dbReference type="Pfam" id="PF08240"/>
    </source>
</evidence>
<keyword evidence="11" id="KW-1185">Reference proteome</keyword>
<dbReference type="SUPFAM" id="SSF51735">
    <property type="entry name" value="NAD(P)-binding Rossmann-fold domains"/>
    <property type="match status" value="1"/>
</dbReference>
<evidence type="ECO:0000256" key="3">
    <source>
        <dbReference type="ARBA" id="ARBA00022833"/>
    </source>
</evidence>
<keyword evidence="4 6" id="KW-0560">Oxidoreductase</keyword>
<evidence type="ECO:0000256" key="6">
    <source>
        <dbReference type="HAMAP-Rule" id="MF_00627"/>
    </source>
</evidence>
<dbReference type="InterPro" id="IPR036291">
    <property type="entry name" value="NAD(P)-bd_dom_sf"/>
</dbReference>
<dbReference type="PANTHER" id="PTHR43401:SF2">
    <property type="entry name" value="L-THREONINE 3-DEHYDROGENASE"/>
    <property type="match status" value="1"/>
</dbReference>